<evidence type="ECO:0000256" key="4">
    <source>
        <dbReference type="ARBA" id="ARBA00022989"/>
    </source>
</evidence>
<dbReference type="GO" id="GO:0015205">
    <property type="term" value="F:nucleobase transmembrane transporter activity"/>
    <property type="evidence" value="ECO:0007669"/>
    <property type="project" value="TreeGrafter"/>
</dbReference>
<keyword evidence="5 6" id="KW-0472">Membrane</keyword>
<feature type="transmembrane region" description="Helical" evidence="6">
    <location>
        <begin position="117"/>
        <end position="138"/>
    </location>
</feature>
<dbReference type="Gene3D" id="1.10.4160.10">
    <property type="entry name" value="Hydantoin permease"/>
    <property type="match status" value="1"/>
</dbReference>
<dbReference type="Pfam" id="PF02133">
    <property type="entry name" value="Transp_cyt_pur"/>
    <property type="match status" value="1"/>
</dbReference>
<keyword evidence="3 6" id="KW-0812">Transmembrane</keyword>
<dbReference type="RefSeq" id="XP_016631528.1">
    <property type="nucleotide sequence ID" value="XM_016777357.1"/>
</dbReference>
<dbReference type="PANTHER" id="PTHR30618:SF0">
    <property type="entry name" value="PURINE-URACIL PERMEASE NCS1"/>
    <property type="match status" value="1"/>
</dbReference>
<evidence type="ECO:0000256" key="1">
    <source>
        <dbReference type="ARBA" id="ARBA00004141"/>
    </source>
</evidence>
<keyword evidence="8" id="KW-1185">Reference proteome</keyword>
<dbReference type="InterPro" id="IPR045225">
    <property type="entry name" value="Uracil/uridine/allantoin_perm"/>
</dbReference>
<feature type="transmembrane region" description="Helical" evidence="6">
    <location>
        <begin position="453"/>
        <end position="471"/>
    </location>
</feature>
<evidence type="ECO:0000313" key="8">
    <source>
        <dbReference type="Proteomes" id="UP000053411"/>
    </source>
</evidence>
<dbReference type="Proteomes" id="UP000053411">
    <property type="component" value="Unassembled WGS sequence"/>
</dbReference>
<dbReference type="GO" id="GO:0005886">
    <property type="term" value="C:plasma membrane"/>
    <property type="evidence" value="ECO:0007669"/>
    <property type="project" value="TreeGrafter"/>
</dbReference>
<feature type="transmembrane region" description="Helical" evidence="6">
    <location>
        <begin position="77"/>
        <end position="97"/>
    </location>
</feature>
<comment type="similarity">
    <text evidence="2">Belongs to the purine-cytosine permease (2.A.39) family.</text>
</comment>
<dbReference type="VEuPathDB" id="FungiDB:Z520_06857"/>
<protein>
    <recommendedName>
        <fullName evidence="9">Allantoin permease</fullName>
    </recommendedName>
</protein>
<name>A0A0D2H6G6_9EURO</name>
<evidence type="ECO:0000256" key="5">
    <source>
        <dbReference type="ARBA" id="ARBA00023136"/>
    </source>
</evidence>
<feature type="transmembrane region" description="Helical" evidence="6">
    <location>
        <begin position="334"/>
        <end position="352"/>
    </location>
</feature>
<accession>A0A0D2H6G6</accession>
<dbReference type="GeneID" id="27712603"/>
<dbReference type="CDD" id="cd11482">
    <property type="entry name" value="SLC-NCS1sbd_NRT1-like"/>
    <property type="match status" value="1"/>
</dbReference>
<dbReference type="OrthoDB" id="2018619at2759"/>
<feature type="transmembrane region" description="Helical" evidence="6">
    <location>
        <begin position="173"/>
        <end position="194"/>
    </location>
</feature>
<sequence>MTVKSFLQRLDQRLQTQDSRIQKRDGTRKWGNEDLDPTPVQQRTWRHWNYFMFFWAVSFNPNQWNTGSSLVNQGLKWWHALLSIAVGNLLCSVVLVIQSRGPAVYHIGYPAFVRASAGMFGSLWFIFLRGAVAIIYFATQTFYAGKLFDVMLRCAFGHNWQDIPNHLPESAGITTRGLAAFFLYWAIQLPFMLIHPQRAKWLYTIKSTIAPPVLIAVFGYVVGKNGGLTGSSQITKTSTTTVLGWAFMNGINSVCGSISPEIMSNADLARYAKKPSDAAWAQAVGIFTSKTFVIFMGIACSSASLNLWGTAYWNMWDLLGAILDHNWNAGARTAIFLVCLIQALAVMATNLASNCLPVGADLTGLFPRYFNIPRGQVFCAVISLAVVPWKLQESAQTFLTFLGSYVVFIAPVIAIMIVDYWVVRKGNIHVPSLYDDSPDSPYYYWKGFNLRMFAAWVAGVVIVIHGLAGSYNPHFSQASKDMYTMGFILASLTGGLAYYILVRIWPITPYPADRVGMPLTLEFLGPTDGYFEDDVIDGVGSEHHHRQEAFAEMMMTPKEKDVAHTLTALA</sequence>
<evidence type="ECO:0008006" key="9">
    <source>
        <dbReference type="Google" id="ProtNLM"/>
    </source>
</evidence>
<reference evidence="7 8" key="1">
    <citation type="submission" date="2015-01" db="EMBL/GenBank/DDBJ databases">
        <title>The Genome Sequence of Fonsecaea multimorphosa CBS 102226.</title>
        <authorList>
            <consortium name="The Broad Institute Genomics Platform"/>
            <person name="Cuomo C."/>
            <person name="de Hoog S."/>
            <person name="Gorbushina A."/>
            <person name="Stielow B."/>
            <person name="Teixiera M."/>
            <person name="Abouelleil A."/>
            <person name="Chapman S.B."/>
            <person name="Priest M."/>
            <person name="Young S.K."/>
            <person name="Wortman J."/>
            <person name="Nusbaum C."/>
            <person name="Birren B."/>
        </authorList>
    </citation>
    <scope>NUCLEOTIDE SEQUENCE [LARGE SCALE GENOMIC DNA]</scope>
    <source>
        <strain evidence="7 8">CBS 102226</strain>
    </source>
</reference>
<feature type="transmembrane region" description="Helical" evidence="6">
    <location>
        <begin position="483"/>
        <end position="501"/>
    </location>
</feature>
<keyword evidence="4 6" id="KW-1133">Transmembrane helix</keyword>
<feature type="transmembrane region" description="Helical" evidence="6">
    <location>
        <begin position="292"/>
        <end position="313"/>
    </location>
</feature>
<feature type="transmembrane region" description="Helical" evidence="6">
    <location>
        <begin position="398"/>
        <end position="423"/>
    </location>
</feature>
<dbReference type="EMBL" id="KN848074">
    <property type="protein sequence ID" value="KIX97405.1"/>
    <property type="molecule type" value="Genomic_DNA"/>
</dbReference>
<proteinExistence type="inferred from homology"/>
<dbReference type="InterPro" id="IPR001248">
    <property type="entry name" value="Pur-cyt_permease"/>
</dbReference>
<feature type="transmembrane region" description="Helical" evidence="6">
    <location>
        <begin position="201"/>
        <end position="222"/>
    </location>
</feature>
<evidence type="ECO:0000256" key="6">
    <source>
        <dbReference type="SAM" id="Phobius"/>
    </source>
</evidence>
<dbReference type="PANTHER" id="PTHR30618">
    <property type="entry name" value="NCS1 FAMILY PURINE/PYRIMIDINE TRANSPORTER"/>
    <property type="match status" value="1"/>
</dbReference>
<gene>
    <name evidence="7" type="ORF">Z520_06857</name>
</gene>
<feature type="transmembrane region" description="Helical" evidence="6">
    <location>
        <begin position="372"/>
        <end position="391"/>
    </location>
</feature>
<dbReference type="AlphaFoldDB" id="A0A0D2H6G6"/>
<evidence type="ECO:0000256" key="3">
    <source>
        <dbReference type="ARBA" id="ARBA00022692"/>
    </source>
</evidence>
<organism evidence="7 8">
    <name type="scientific">Fonsecaea multimorphosa CBS 102226</name>
    <dbReference type="NCBI Taxonomy" id="1442371"/>
    <lineage>
        <taxon>Eukaryota</taxon>
        <taxon>Fungi</taxon>
        <taxon>Dikarya</taxon>
        <taxon>Ascomycota</taxon>
        <taxon>Pezizomycotina</taxon>
        <taxon>Eurotiomycetes</taxon>
        <taxon>Chaetothyriomycetidae</taxon>
        <taxon>Chaetothyriales</taxon>
        <taxon>Herpotrichiellaceae</taxon>
        <taxon>Fonsecaea</taxon>
    </lineage>
</organism>
<evidence type="ECO:0000256" key="2">
    <source>
        <dbReference type="ARBA" id="ARBA00008974"/>
    </source>
</evidence>
<evidence type="ECO:0000313" key="7">
    <source>
        <dbReference type="EMBL" id="KIX97405.1"/>
    </source>
</evidence>
<comment type="subcellular location">
    <subcellularLocation>
        <location evidence="1">Membrane</location>
        <topology evidence="1">Multi-pass membrane protein</topology>
    </subcellularLocation>
</comment>